<dbReference type="FunFam" id="3.40.50.720:FF:000003">
    <property type="entry name" value="S-(hydroxymethyl)glutathione dehydrogenase"/>
    <property type="match status" value="1"/>
</dbReference>
<evidence type="ECO:0000313" key="9">
    <source>
        <dbReference type="Proteomes" id="UP000199608"/>
    </source>
</evidence>
<dbReference type="Proteomes" id="UP000199608">
    <property type="component" value="Unassembled WGS sequence"/>
</dbReference>
<evidence type="ECO:0000259" key="7">
    <source>
        <dbReference type="SMART" id="SM00829"/>
    </source>
</evidence>
<proteinExistence type="inferred from homology"/>
<dbReference type="Pfam" id="PF00107">
    <property type="entry name" value="ADH_zinc_N"/>
    <property type="match status" value="1"/>
</dbReference>
<dbReference type="PROSITE" id="PS00059">
    <property type="entry name" value="ADH_ZINC"/>
    <property type="match status" value="1"/>
</dbReference>
<keyword evidence="4 6" id="KW-0862">Zinc</keyword>
<accession>A0A1H2DRX9</accession>
<keyword evidence="9" id="KW-1185">Reference proteome</keyword>
<feature type="domain" description="Enoyl reductase (ER)" evidence="7">
    <location>
        <begin position="14"/>
        <end position="347"/>
    </location>
</feature>
<dbReference type="Pfam" id="PF08240">
    <property type="entry name" value="ADH_N"/>
    <property type="match status" value="1"/>
</dbReference>
<dbReference type="EMBL" id="FNLL01000002">
    <property type="protein sequence ID" value="SDT85511.1"/>
    <property type="molecule type" value="Genomic_DNA"/>
</dbReference>
<keyword evidence="3 6" id="KW-0479">Metal-binding</keyword>
<organism evidence="8 9">
    <name type="scientific">Desulfobacula phenolica</name>
    <dbReference type="NCBI Taxonomy" id="90732"/>
    <lineage>
        <taxon>Bacteria</taxon>
        <taxon>Pseudomonadati</taxon>
        <taxon>Thermodesulfobacteriota</taxon>
        <taxon>Desulfobacteria</taxon>
        <taxon>Desulfobacterales</taxon>
        <taxon>Desulfobacteraceae</taxon>
        <taxon>Desulfobacula</taxon>
    </lineage>
</organism>
<sequence length="349" mass="37670">MEFPDSMRAAVLVKQSYPLQIEHVQLPEKLNYGQVLVKVHYSGICGSQIGEIDGIKGNDPFLPHLLGHEGSGEVLAVGPCVRRIKSGDKVVMHWRKGSGIDSPLPEYQWNGKKLNAGFVTTFNEYAVVSENRVTVIPENFPMDIAPLFGCAVTTGLGVINNNAKLKIGESIVVFGAGGVGLNVIQGAAMVSAHPIIAVDIYDNRLEKAAQFGATHLINSRKEDVRASVLKITGKTGADAVIDNTGDTDVINLGYELTSVNGRTILVGVPAKGDNISIYSLPLHFEKNISGSHGGEANPSIDIPNYIRLYQNGKLNLDHLITDRFTLGEINIAMDKMRSGKITGRCLIKM</sequence>
<dbReference type="GO" id="GO:0016616">
    <property type="term" value="F:oxidoreductase activity, acting on the CH-OH group of donors, NAD or NADP as acceptor"/>
    <property type="evidence" value="ECO:0007669"/>
    <property type="project" value="UniProtKB-ARBA"/>
</dbReference>
<dbReference type="InterPro" id="IPR002328">
    <property type="entry name" value="ADH_Zn_CS"/>
</dbReference>
<dbReference type="SUPFAM" id="SSF50129">
    <property type="entry name" value="GroES-like"/>
    <property type="match status" value="2"/>
</dbReference>
<dbReference type="Gene3D" id="3.40.50.720">
    <property type="entry name" value="NAD(P)-binding Rossmann-like Domain"/>
    <property type="match status" value="1"/>
</dbReference>
<dbReference type="AlphaFoldDB" id="A0A1H2DRX9"/>
<evidence type="ECO:0000256" key="1">
    <source>
        <dbReference type="ARBA" id="ARBA00001947"/>
    </source>
</evidence>
<evidence type="ECO:0000256" key="6">
    <source>
        <dbReference type="RuleBase" id="RU361277"/>
    </source>
</evidence>
<evidence type="ECO:0000256" key="5">
    <source>
        <dbReference type="ARBA" id="ARBA00023002"/>
    </source>
</evidence>
<dbReference type="InterPro" id="IPR020843">
    <property type="entry name" value="ER"/>
</dbReference>
<name>A0A1H2DRX9_9BACT</name>
<evidence type="ECO:0000256" key="4">
    <source>
        <dbReference type="ARBA" id="ARBA00022833"/>
    </source>
</evidence>
<comment type="similarity">
    <text evidence="2 6">Belongs to the zinc-containing alcohol dehydrogenase family.</text>
</comment>
<reference evidence="9" key="1">
    <citation type="submission" date="2016-10" db="EMBL/GenBank/DDBJ databases">
        <authorList>
            <person name="Varghese N."/>
            <person name="Submissions S."/>
        </authorList>
    </citation>
    <scope>NUCLEOTIDE SEQUENCE [LARGE SCALE GENOMIC DNA]</scope>
    <source>
        <strain evidence="9">DSM 3384</strain>
    </source>
</reference>
<dbReference type="InterPro" id="IPR013154">
    <property type="entry name" value="ADH-like_N"/>
</dbReference>
<evidence type="ECO:0000256" key="3">
    <source>
        <dbReference type="ARBA" id="ARBA00022723"/>
    </source>
</evidence>
<keyword evidence="5" id="KW-0560">Oxidoreductase</keyword>
<evidence type="ECO:0000313" key="8">
    <source>
        <dbReference type="EMBL" id="SDT85511.1"/>
    </source>
</evidence>
<dbReference type="InterPro" id="IPR011032">
    <property type="entry name" value="GroES-like_sf"/>
</dbReference>
<dbReference type="InterPro" id="IPR036291">
    <property type="entry name" value="NAD(P)-bd_dom_sf"/>
</dbReference>
<protein>
    <submittedName>
        <fullName evidence="8">S-(Hydroxymethyl)glutathione dehydrogenase / alcohol dehydrogenase</fullName>
    </submittedName>
</protein>
<dbReference type="SMART" id="SM00829">
    <property type="entry name" value="PKS_ER"/>
    <property type="match status" value="1"/>
</dbReference>
<dbReference type="RefSeq" id="WP_092230146.1">
    <property type="nucleotide sequence ID" value="NZ_FNLL01000002.1"/>
</dbReference>
<comment type="cofactor">
    <cofactor evidence="1 6">
        <name>Zn(2+)</name>
        <dbReference type="ChEBI" id="CHEBI:29105"/>
    </cofactor>
</comment>
<gene>
    <name evidence="8" type="ORF">SAMN04487931_10234</name>
</gene>
<evidence type="ECO:0000256" key="2">
    <source>
        <dbReference type="ARBA" id="ARBA00008072"/>
    </source>
</evidence>
<dbReference type="PANTHER" id="PTHR43350:SF17">
    <property type="entry name" value="NAD-DEPENDENT ALCOHOL DEHYDROGENASE"/>
    <property type="match status" value="1"/>
</dbReference>
<dbReference type="PANTHER" id="PTHR43350">
    <property type="entry name" value="NAD-DEPENDENT ALCOHOL DEHYDROGENASE"/>
    <property type="match status" value="1"/>
</dbReference>
<dbReference type="InterPro" id="IPR013149">
    <property type="entry name" value="ADH-like_C"/>
</dbReference>
<dbReference type="Gene3D" id="3.90.180.10">
    <property type="entry name" value="Medium-chain alcohol dehydrogenases, catalytic domain"/>
    <property type="match status" value="1"/>
</dbReference>
<dbReference type="SUPFAM" id="SSF51735">
    <property type="entry name" value="NAD(P)-binding Rossmann-fold domains"/>
    <property type="match status" value="1"/>
</dbReference>
<dbReference type="GO" id="GO:0008270">
    <property type="term" value="F:zinc ion binding"/>
    <property type="evidence" value="ECO:0007669"/>
    <property type="project" value="InterPro"/>
</dbReference>